<dbReference type="SUPFAM" id="SSF50494">
    <property type="entry name" value="Trypsin-like serine proteases"/>
    <property type="match status" value="1"/>
</dbReference>
<dbReference type="Gene3D" id="2.40.10.10">
    <property type="entry name" value="Trypsin-like serine proteases"/>
    <property type="match status" value="2"/>
</dbReference>
<evidence type="ECO:0000256" key="1">
    <source>
        <dbReference type="ARBA" id="ARBA00022729"/>
    </source>
</evidence>
<reference evidence="4" key="1">
    <citation type="submission" date="2021-01" db="EMBL/GenBank/DDBJ databases">
        <authorList>
            <person name="Corre E."/>
            <person name="Pelletier E."/>
            <person name="Niang G."/>
            <person name="Scheremetjew M."/>
            <person name="Finn R."/>
            <person name="Kale V."/>
            <person name="Holt S."/>
            <person name="Cochrane G."/>
            <person name="Meng A."/>
            <person name="Brown T."/>
            <person name="Cohen L."/>
        </authorList>
    </citation>
    <scope>NUCLEOTIDE SEQUENCE</scope>
    <source>
        <strain evidence="4">CCMP1897</strain>
    </source>
</reference>
<evidence type="ECO:0000259" key="3">
    <source>
        <dbReference type="Pfam" id="PF00089"/>
    </source>
</evidence>
<dbReference type="PANTHER" id="PTHR15462">
    <property type="entry name" value="SERINE PROTEASE"/>
    <property type="match status" value="1"/>
</dbReference>
<gene>
    <name evidence="4" type="ORF">PSAL00342_LOCUS6520</name>
</gene>
<dbReference type="PROSITE" id="PS00672">
    <property type="entry name" value="V8_HIS"/>
    <property type="match status" value="1"/>
</dbReference>
<accession>A0A7S3UER9</accession>
<dbReference type="AlphaFoldDB" id="A0A7S3UER9"/>
<name>A0A7S3UER9_9CHLO</name>
<dbReference type="PANTHER" id="PTHR15462:SF8">
    <property type="entry name" value="SERINE PROTEASE"/>
    <property type="match status" value="1"/>
</dbReference>
<protein>
    <recommendedName>
        <fullName evidence="3">Peptidase S1 domain-containing protein</fullName>
    </recommendedName>
</protein>
<keyword evidence="1 2" id="KW-0732">Signal</keyword>
<dbReference type="InterPro" id="IPR009003">
    <property type="entry name" value="Peptidase_S1_PA"/>
</dbReference>
<organism evidence="4">
    <name type="scientific">Picocystis salinarum</name>
    <dbReference type="NCBI Taxonomy" id="88271"/>
    <lineage>
        <taxon>Eukaryota</taxon>
        <taxon>Viridiplantae</taxon>
        <taxon>Chlorophyta</taxon>
        <taxon>Picocystophyceae</taxon>
        <taxon>Picocystales</taxon>
        <taxon>Picocystaceae</taxon>
        <taxon>Picocystis</taxon>
    </lineage>
</organism>
<feature type="domain" description="Peptidase S1" evidence="3">
    <location>
        <begin position="90"/>
        <end position="277"/>
    </location>
</feature>
<dbReference type="GO" id="GO:0006508">
    <property type="term" value="P:proteolysis"/>
    <property type="evidence" value="ECO:0007669"/>
    <property type="project" value="InterPro"/>
</dbReference>
<dbReference type="InterPro" id="IPR043504">
    <property type="entry name" value="Peptidase_S1_PA_chymotrypsin"/>
</dbReference>
<evidence type="ECO:0000256" key="2">
    <source>
        <dbReference type="SAM" id="SignalP"/>
    </source>
</evidence>
<dbReference type="Pfam" id="PF00089">
    <property type="entry name" value="Trypsin"/>
    <property type="match status" value="1"/>
</dbReference>
<dbReference type="InterPro" id="IPR001254">
    <property type="entry name" value="Trypsin_dom"/>
</dbReference>
<dbReference type="InterPro" id="IPR050966">
    <property type="entry name" value="Glutamyl_endopeptidase"/>
</dbReference>
<dbReference type="GO" id="GO:0004252">
    <property type="term" value="F:serine-type endopeptidase activity"/>
    <property type="evidence" value="ECO:0007669"/>
    <property type="project" value="InterPro"/>
</dbReference>
<feature type="signal peptide" evidence="2">
    <location>
        <begin position="1"/>
        <end position="25"/>
    </location>
</feature>
<dbReference type="EMBL" id="HBIS01007295">
    <property type="protein sequence ID" value="CAE0612621.1"/>
    <property type="molecule type" value="Transcribed_RNA"/>
</dbReference>
<evidence type="ECO:0000313" key="4">
    <source>
        <dbReference type="EMBL" id="CAE0612621.1"/>
    </source>
</evidence>
<dbReference type="InterPro" id="IPR028301">
    <property type="entry name" value="V8_his_AS"/>
</dbReference>
<proteinExistence type="predicted"/>
<feature type="chain" id="PRO_5030582432" description="Peptidase S1 domain-containing protein" evidence="2">
    <location>
        <begin position="26"/>
        <end position="309"/>
    </location>
</feature>
<sequence length="309" mass="33347">MVQRRLLQIAGWTCWFWWAVAEAAAEGTGNRAPNRAAQVATAVSETPRDSTWAQIPNAWYELTPEDLDVGEDRGVCGINSLTVTSKASACRLRIAFPQGRRAVCSGWIIGTDTVGTAGHCIYNKEAGGYARQIYVDCGEEDACEASDDTYNAVKWVTTEGWIENGHTEGCSRFSNDGAVIKVDRTFRRRDVLTVEPYSCERNIDFTVTGYPGSTGQECSSYTSCVQKTASGSIMCPSSILNGCGLLSSSTLDGCAGMSGSALINSSSKKVVGIYAAQRMGFICANYYAFLTEGPSEEGVDIWDLQDALE</sequence>